<accession>A0ABT8A9A8</accession>
<gene>
    <name evidence="2" type="ORF">QWZ14_18625</name>
</gene>
<evidence type="ECO:0000313" key="3">
    <source>
        <dbReference type="Proteomes" id="UP001529369"/>
    </source>
</evidence>
<protein>
    <recommendedName>
        <fullName evidence="4">Tetratricopeptide repeat protein</fullName>
    </recommendedName>
</protein>
<sequence length="538" mass="58876">MSRRLAARLALLGGISLACPAVTPMASAQQHDHAHAGASPATLGELNFPVSCAANVQAGFNEAIKLQHSFWYQAARQRFDDVLRQDPNCAMAYWGRALTLLNNPFTPPVAANLREGRAGLEQAQRIGPPSEREAGFIAALLLLFAGDDGPGHRARIGQYEEAMARLHQRFPDDPEVAIQYALALNMAAPATDKTYARQLRAAKILEGELARQPRHPGVVHYLIHTYDVPALAGRGIAAAERYAALAADAPHALHMPSHIFTRVGRWEDSIETNRRSAQTARAREETFDEIHAMDYMVYGYLQTGQPRAAQQVVAGLRRLDSWTPDRPIGGFALAAMPARLALEQGDWEGAAGLGTRRFGVPYVDAITHFARALGAARAGRPEAAMADIAALQAVASALEGRDAYWQEQVEIQRIAAQGWVAFSRGQRDQGLAMLREAAEREGRTDKHPVTPGPLMPAREQLGEMLLAMQRPAEAQREFEAVQQTEPRRFRAVNGAAMAADQAGDRDAARRHYVQLMEIAARAESPQPDLDRARTFLAR</sequence>
<name>A0ABT8A9A8_9PROT</name>
<dbReference type="RefSeq" id="WP_290318314.1">
    <property type="nucleotide sequence ID" value="NZ_JAUFPN010000172.1"/>
</dbReference>
<dbReference type="PANTHER" id="PTHR45588:SF1">
    <property type="entry name" value="WW DOMAIN-CONTAINING PROTEIN"/>
    <property type="match status" value="1"/>
</dbReference>
<dbReference type="InterPro" id="IPR011990">
    <property type="entry name" value="TPR-like_helical_dom_sf"/>
</dbReference>
<dbReference type="PROSITE" id="PS51257">
    <property type="entry name" value="PROKAR_LIPOPROTEIN"/>
    <property type="match status" value="1"/>
</dbReference>
<feature type="chain" id="PRO_5046587809" description="Tetratricopeptide repeat protein" evidence="1">
    <location>
        <begin position="21"/>
        <end position="538"/>
    </location>
</feature>
<dbReference type="Gene3D" id="1.25.40.10">
    <property type="entry name" value="Tetratricopeptide repeat domain"/>
    <property type="match status" value="2"/>
</dbReference>
<keyword evidence="3" id="KW-1185">Reference proteome</keyword>
<dbReference type="SUPFAM" id="SSF48452">
    <property type="entry name" value="TPR-like"/>
    <property type="match status" value="2"/>
</dbReference>
<proteinExistence type="predicted"/>
<evidence type="ECO:0000256" key="1">
    <source>
        <dbReference type="SAM" id="SignalP"/>
    </source>
</evidence>
<dbReference type="EMBL" id="JAUFPN010000172">
    <property type="protein sequence ID" value="MDN3566392.1"/>
    <property type="molecule type" value="Genomic_DNA"/>
</dbReference>
<keyword evidence="1" id="KW-0732">Signal</keyword>
<comment type="caution">
    <text evidence="2">The sequence shown here is derived from an EMBL/GenBank/DDBJ whole genome shotgun (WGS) entry which is preliminary data.</text>
</comment>
<evidence type="ECO:0008006" key="4">
    <source>
        <dbReference type="Google" id="ProtNLM"/>
    </source>
</evidence>
<dbReference type="PANTHER" id="PTHR45588">
    <property type="entry name" value="TPR DOMAIN-CONTAINING PROTEIN"/>
    <property type="match status" value="1"/>
</dbReference>
<feature type="signal peptide" evidence="1">
    <location>
        <begin position="1"/>
        <end position="20"/>
    </location>
</feature>
<reference evidence="3" key="1">
    <citation type="journal article" date="2019" name="Int. J. Syst. Evol. Microbiol.">
        <title>The Global Catalogue of Microorganisms (GCM) 10K type strain sequencing project: providing services to taxonomists for standard genome sequencing and annotation.</title>
        <authorList>
            <consortium name="The Broad Institute Genomics Platform"/>
            <consortium name="The Broad Institute Genome Sequencing Center for Infectious Disease"/>
            <person name="Wu L."/>
            <person name="Ma J."/>
        </authorList>
    </citation>
    <scope>NUCLEOTIDE SEQUENCE [LARGE SCALE GENOMIC DNA]</scope>
    <source>
        <strain evidence="3">CECT 7131</strain>
    </source>
</reference>
<evidence type="ECO:0000313" key="2">
    <source>
        <dbReference type="EMBL" id="MDN3566392.1"/>
    </source>
</evidence>
<dbReference type="Proteomes" id="UP001529369">
    <property type="component" value="Unassembled WGS sequence"/>
</dbReference>
<organism evidence="2 3">
    <name type="scientific">Paeniroseomonas aquatica</name>
    <dbReference type="NCBI Taxonomy" id="373043"/>
    <lineage>
        <taxon>Bacteria</taxon>
        <taxon>Pseudomonadati</taxon>
        <taxon>Pseudomonadota</taxon>
        <taxon>Alphaproteobacteria</taxon>
        <taxon>Acetobacterales</taxon>
        <taxon>Acetobacteraceae</taxon>
        <taxon>Paeniroseomonas</taxon>
    </lineage>
</organism>